<evidence type="ECO:0000256" key="1">
    <source>
        <dbReference type="SAM" id="MobiDB-lite"/>
    </source>
</evidence>
<name>A0A9P8P6H3_9ASCO</name>
<feature type="region of interest" description="Disordered" evidence="1">
    <location>
        <begin position="153"/>
        <end position="172"/>
    </location>
</feature>
<feature type="compositionally biased region" description="Polar residues" evidence="1">
    <location>
        <begin position="27"/>
        <end position="46"/>
    </location>
</feature>
<proteinExistence type="predicted"/>
<organism evidence="2 3">
    <name type="scientific">Ogataea philodendri</name>
    <dbReference type="NCBI Taxonomy" id="1378263"/>
    <lineage>
        <taxon>Eukaryota</taxon>
        <taxon>Fungi</taxon>
        <taxon>Dikarya</taxon>
        <taxon>Ascomycota</taxon>
        <taxon>Saccharomycotina</taxon>
        <taxon>Pichiomycetes</taxon>
        <taxon>Pichiales</taxon>
        <taxon>Pichiaceae</taxon>
        <taxon>Ogataea</taxon>
    </lineage>
</organism>
<dbReference type="Proteomes" id="UP000769157">
    <property type="component" value="Unassembled WGS sequence"/>
</dbReference>
<dbReference type="GeneID" id="70236306"/>
<evidence type="ECO:0000313" key="2">
    <source>
        <dbReference type="EMBL" id="KAH3666152.1"/>
    </source>
</evidence>
<comment type="caution">
    <text evidence="2">The sequence shown here is derived from an EMBL/GenBank/DDBJ whole genome shotgun (WGS) entry which is preliminary data.</text>
</comment>
<reference evidence="2" key="2">
    <citation type="submission" date="2021-01" db="EMBL/GenBank/DDBJ databases">
        <authorList>
            <person name="Schikora-Tamarit M.A."/>
        </authorList>
    </citation>
    <scope>NUCLEOTIDE SEQUENCE</scope>
    <source>
        <strain evidence="2">CBS6075</strain>
    </source>
</reference>
<dbReference type="AlphaFoldDB" id="A0A9P8P6H3"/>
<sequence length="236" mass="25932">MTLKRSLSSRLKSTFTKMKKTNKDTSDLTSNPLDLQSISTKASTKSYMDEPSEGRKPSITESVQSIPSREVVLLPSNPGNENAFPCSPEQLTPILPRSSSELLLSPFSVSPMKVNNQRSLSINVSTINSNNNQTVSMMSPSFDIFDTAISKTETATSLPSTEPPPSPQAGVNDQSIFAKANQIDHFDKSLNMVDNDKLAEQMALHILDKISEEHSVDELSRLKDEVIHPVMSPILK</sequence>
<protein>
    <submittedName>
        <fullName evidence="2">Uncharacterized protein</fullName>
    </submittedName>
</protein>
<keyword evidence="3" id="KW-1185">Reference proteome</keyword>
<accession>A0A9P8P6H3</accession>
<gene>
    <name evidence="2" type="ORF">OGAPHI_004341</name>
</gene>
<feature type="compositionally biased region" description="Low complexity" evidence="1">
    <location>
        <begin position="1"/>
        <end position="16"/>
    </location>
</feature>
<dbReference type="OrthoDB" id="3997946at2759"/>
<evidence type="ECO:0000313" key="3">
    <source>
        <dbReference type="Proteomes" id="UP000769157"/>
    </source>
</evidence>
<reference evidence="2" key="1">
    <citation type="journal article" date="2021" name="Open Biol.">
        <title>Shared evolutionary footprints suggest mitochondrial oxidative damage underlies multiple complex I losses in fungi.</title>
        <authorList>
            <person name="Schikora-Tamarit M.A."/>
            <person name="Marcet-Houben M."/>
            <person name="Nosek J."/>
            <person name="Gabaldon T."/>
        </authorList>
    </citation>
    <scope>NUCLEOTIDE SEQUENCE</scope>
    <source>
        <strain evidence="2">CBS6075</strain>
    </source>
</reference>
<feature type="region of interest" description="Disordered" evidence="1">
    <location>
        <begin position="1"/>
        <end position="64"/>
    </location>
</feature>
<dbReference type="EMBL" id="JAEUBE010000295">
    <property type="protein sequence ID" value="KAH3666152.1"/>
    <property type="molecule type" value="Genomic_DNA"/>
</dbReference>
<dbReference type="RefSeq" id="XP_046061356.1">
    <property type="nucleotide sequence ID" value="XM_046205409.1"/>
</dbReference>